<comment type="caution">
    <text evidence="3">The sequence shown here is derived from an EMBL/GenBank/DDBJ whole genome shotgun (WGS) entry which is preliminary data.</text>
</comment>
<feature type="compositionally biased region" description="Polar residues" evidence="2">
    <location>
        <begin position="82"/>
        <end position="91"/>
    </location>
</feature>
<name>A0A061J1S3_TRYRA</name>
<keyword evidence="4" id="KW-1185">Reference proteome</keyword>
<organism evidence="3 4">
    <name type="scientific">Trypanosoma rangeli SC58</name>
    <dbReference type="NCBI Taxonomy" id="429131"/>
    <lineage>
        <taxon>Eukaryota</taxon>
        <taxon>Discoba</taxon>
        <taxon>Euglenozoa</taxon>
        <taxon>Kinetoplastea</taxon>
        <taxon>Metakinetoplastina</taxon>
        <taxon>Trypanosomatida</taxon>
        <taxon>Trypanosomatidae</taxon>
        <taxon>Trypanosoma</taxon>
        <taxon>Herpetosoma</taxon>
    </lineage>
</organism>
<reference evidence="3 4" key="1">
    <citation type="submission" date="2013-07" db="EMBL/GenBank/DDBJ databases">
        <authorList>
            <person name="Stoco P.H."/>
            <person name="Wagner G."/>
            <person name="Gerber A."/>
            <person name="Zaha A."/>
            <person name="Thompson C."/>
            <person name="Bartholomeu D.C."/>
            <person name="Luckemeyer D.D."/>
            <person name="Bahia D."/>
            <person name="Loreto E."/>
            <person name="Prestes E.B."/>
            <person name="Lima F.M."/>
            <person name="Rodrigues-Luiz G."/>
            <person name="Vallejo G.A."/>
            <person name="Filho J.F."/>
            <person name="Monteiro K.M."/>
            <person name="Tyler K.M."/>
            <person name="de Almeida L.G."/>
            <person name="Ortiz M.F."/>
            <person name="Siervo M.A."/>
            <person name="de Moraes M.H."/>
            <person name="Cunha O.L."/>
            <person name="Mendonca-Neto R."/>
            <person name="Silva R."/>
            <person name="Teixeira S.M."/>
            <person name="Murta S.M."/>
            <person name="Sincero T.C."/>
            <person name="Mendes T.A."/>
            <person name="Urmenyi T.P."/>
            <person name="Silva V.G."/>
            <person name="da Rocha W.D."/>
            <person name="Andersson B."/>
            <person name="Romanha A.J."/>
            <person name="Steindel M."/>
            <person name="de Vasconcelos A.T."/>
            <person name="Grisard E.C."/>
        </authorList>
    </citation>
    <scope>NUCLEOTIDE SEQUENCE [LARGE SCALE GENOMIC DNA]</scope>
    <source>
        <strain evidence="3 4">SC58</strain>
    </source>
</reference>
<accession>A0A061J1S3</accession>
<gene>
    <name evidence="3" type="ORF">TRSC58_02911</name>
</gene>
<dbReference type="AlphaFoldDB" id="A0A061J1S3"/>
<evidence type="ECO:0000313" key="4">
    <source>
        <dbReference type="Proteomes" id="UP000031737"/>
    </source>
</evidence>
<dbReference type="VEuPathDB" id="TriTrypDB:TRSC58_02911"/>
<evidence type="ECO:0000256" key="2">
    <source>
        <dbReference type="SAM" id="MobiDB-lite"/>
    </source>
</evidence>
<protein>
    <submittedName>
        <fullName evidence="3">Uncharacterized protein</fullName>
    </submittedName>
</protein>
<feature type="region of interest" description="Disordered" evidence="2">
    <location>
        <begin position="186"/>
        <end position="214"/>
    </location>
</feature>
<dbReference type="EMBL" id="AUPL01002911">
    <property type="protein sequence ID" value="ESL09368.1"/>
    <property type="molecule type" value="Genomic_DNA"/>
</dbReference>
<dbReference type="Proteomes" id="UP000031737">
    <property type="component" value="Unassembled WGS sequence"/>
</dbReference>
<proteinExistence type="predicted"/>
<sequence length="528" mass="58196">MHGSDGIVFSPHDGSFVYTSPIVASQRRFRRGGGLAASGAPAGLQPNEQDKPRGRSRGKEEAGFEEETPTSLWRPSGLLPATSVSPKTASSAKHGRFPLMSPQKDQSDVFTLPRRLPDANFVSAATMAVASSTASTGHQYNIPFEGARLFRQQVVDAFKRRGPLAASAEGLDMEGDEAFPWTGQMPLEAKGPSSTPMKSSGERRPHESVVTSKAGATNGIESVARKQAMYILGTVLETTLVSGVKPAGYVDNATVGDNDEITCVALSYSLEAELRGCLLVEHVAVWLQEDMARQKVYMCEDYARRTLLMQMMITLQIEQNKRQHAARMREFESHTAQLAEEERDTLVVSIRNLEREEAELLQRVHRIERQVTWNRQKLFLQEQETQTHIKRERHTRAGQLRQLELRLEEALERRKQVVLDNTFGHNQDSICFSALPRRKRHGGVEKTDCGPRCTLRETSFSGYNYKVGLREHTPDSAPAGNASVVAANDAVASYRDVAASSASFCSLPTATLVSTSFSVSPITVAKGH</sequence>
<feature type="coiled-coil region" evidence="1">
    <location>
        <begin position="336"/>
        <end position="370"/>
    </location>
</feature>
<feature type="compositionally biased region" description="Basic and acidic residues" evidence="2">
    <location>
        <begin position="48"/>
        <end position="62"/>
    </location>
</feature>
<evidence type="ECO:0000313" key="3">
    <source>
        <dbReference type="EMBL" id="ESL09368.1"/>
    </source>
</evidence>
<feature type="region of interest" description="Disordered" evidence="2">
    <location>
        <begin position="29"/>
        <end position="104"/>
    </location>
</feature>
<dbReference type="OrthoDB" id="243501at2759"/>
<keyword evidence="1" id="KW-0175">Coiled coil</keyword>
<evidence type="ECO:0000256" key="1">
    <source>
        <dbReference type="SAM" id="Coils"/>
    </source>
</evidence>